<evidence type="ECO:0000256" key="2">
    <source>
        <dbReference type="ARBA" id="ARBA00005393"/>
    </source>
</evidence>
<comment type="similarity">
    <text evidence="2">Belongs to the glycerate kinase type-2 family.</text>
</comment>
<dbReference type="PANTHER" id="PTHR12227">
    <property type="entry name" value="GLYCERATE KINASE"/>
    <property type="match status" value="1"/>
</dbReference>
<dbReference type="GO" id="GO:0005737">
    <property type="term" value="C:cytoplasm"/>
    <property type="evidence" value="ECO:0007669"/>
    <property type="project" value="TreeGrafter"/>
</dbReference>
<reference evidence="11" key="1">
    <citation type="journal article" date="2013" name="Genome Biol. Evol.">
        <title>Punctuated emergences of genetic and phenotypic innovations in eumetazoan, bilaterian, euteleostome, and hominidae ancestors.</title>
        <authorList>
            <person name="Wenger Y."/>
            <person name="Galliot B."/>
        </authorList>
    </citation>
    <scope>NUCLEOTIDE SEQUENCE</scope>
    <source>
        <tissue evidence="11">Whole animals</tissue>
    </source>
</reference>
<dbReference type="Gene3D" id="3.40.50.10180">
    <property type="entry name" value="Glycerate kinase, MOFRL-like N-terminal domain"/>
    <property type="match status" value="1"/>
</dbReference>
<dbReference type="InterPro" id="IPR038614">
    <property type="entry name" value="GK_N_sf"/>
</dbReference>
<keyword evidence="7 11" id="KW-0418">Kinase</keyword>
<evidence type="ECO:0000256" key="8">
    <source>
        <dbReference type="ARBA" id="ARBA00022840"/>
    </source>
</evidence>
<dbReference type="PANTHER" id="PTHR12227:SF0">
    <property type="entry name" value="GLYCERATE KINASE"/>
    <property type="match status" value="1"/>
</dbReference>
<feature type="domain" description="MOFRL" evidence="9">
    <location>
        <begin position="346"/>
        <end position="462"/>
    </location>
</feature>
<evidence type="ECO:0000256" key="3">
    <source>
        <dbReference type="ARBA" id="ARBA00012101"/>
    </source>
</evidence>
<evidence type="ECO:0000256" key="6">
    <source>
        <dbReference type="ARBA" id="ARBA00022741"/>
    </source>
</evidence>
<sequence length="474" mass="51423">MLKKDLYTILYSSLENVAPEQLVKSAVHRIGDSLKCDSKEYVLNKNVYVVGFGKAVYRMFCGLYPLINDHIVKCILSVPHEFSQRLSPEVMTNSNVRILVGAKNNLPDQDALYNAAEISALVKSLLPDDFLILLISGGGSALLPSLVPGVSLDDKLRVINLVAKSGGNIKQLNIIRKNLSSLKGGKLIGLCSATNVLSLIISDIVNDPIDLIASGPTVYDGSSKMDCFKIFDELNLKNAVIPESVFKFLQKSDEKSNLSRMCHNVIIGSNKKLAQSAANAAISLNYEPVIISTDVETDAEQTGRALADIVLAFLSCKPCEEIFSKFVNFPSNDLSSHVLDTCKRLCLITAGETTVKVTGDGKGGRNQHLTLAFLSQISRLYAENNGVNIDKMCFLSAGSDGQDGPTDAAGAICDAEIIKFVLESNIDVDLFISNCNSYSFFSDILSGNYLLKTGLTGTNVMDIQLILIDRDIFL</sequence>
<evidence type="ECO:0000313" key="11">
    <source>
        <dbReference type="EMBL" id="CDG68964.1"/>
    </source>
</evidence>
<evidence type="ECO:0000256" key="7">
    <source>
        <dbReference type="ARBA" id="ARBA00022777"/>
    </source>
</evidence>
<dbReference type="GO" id="GO:0005524">
    <property type="term" value="F:ATP binding"/>
    <property type="evidence" value="ECO:0007669"/>
    <property type="project" value="UniProtKB-KW"/>
</dbReference>
<dbReference type="Pfam" id="PF13660">
    <property type="entry name" value="DUF4147"/>
    <property type="match status" value="1"/>
</dbReference>
<organism evidence="11">
    <name type="scientific">Hydra vulgaris</name>
    <name type="common">Hydra</name>
    <name type="synonym">Hydra attenuata</name>
    <dbReference type="NCBI Taxonomy" id="6087"/>
    <lineage>
        <taxon>Eukaryota</taxon>
        <taxon>Metazoa</taxon>
        <taxon>Cnidaria</taxon>
        <taxon>Hydrozoa</taxon>
        <taxon>Hydroidolina</taxon>
        <taxon>Anthoathecata</taxon>
        <taxon>Aplanulata</taxon>
        <taxon>Hydridae</taxon>
        <taxon>Hydra</taxon>
    </lineage>
</organism>
<dbReference type="AlphaFoldDB" id="T2MA08"/>
<dbReference type="OrthoDB" id="44918at2759"/>
<dbReference type="EC" id="2.7.1.31" evidence="3"/>
<name>T2MA08_HYDVU</name>
<proteinExistence type="evidence at transcript level"/>
<dbReference type="InterPro" id="IPR007835">
    <property type="entry name" value="MOFRL"/>
</dbReference>
<dbReference type="FunFam" id="3.40.50.10180:FF:000001">
    <property type="entry name" value="Glycerate kinase"/>
    <property type="match status" value="1"/>
</dbReference>
<dbReference type="InterPro" id="IPR037035">
    <property type="entry name" value="GK-like_C_sf"/>
</dbReference>
<feature type="domain" description="MOFRL-associated" evidence="10">
    <location>
        <begin position="7"/>
        <end position="249"/>
    </location>
</feature>
<evidence type="ECO:0000256" key="1">
    <source>
        <dbReference type="ARBA" id="ARBA00000694"/>
    </source>
</evidence>
<gene>
    <name evidence="11" type="primary">GLYCTK</name>
</gene>
<keyword evidence="8" id="KW-0067">ATP-binding</keyword>
<keyword evidence="6" id="KW-0547">Nucleotide-binding</keyword>
<accession>T2MA08</accession>
<comment type="catalytic activity">
    <reaction evidence="1">
        <text>(R)-glycerate + ATP = (2R)-3-phosphoglycerate + ADP + H(+)</text>
        <dbReference type="Rhea" id="RHEA:23516"/>
        <dbReference type="ChEBI" id="CHEBI:15378"/>
        <dbReference type="ChEBI" id="CHEBI:16659"/>
        <dbReference type="ChEBI" id="CHEBI:30616"/>
        <dbReference type="ChEBI" id="CHEBI:58272"/>
        <dbReference type="ChEBI" id="CHEBI:456216"/>
        <dbReference type="EC" id="2.7.1.31"/>
    </reaction>
</comment>
<protein>
    <recommendedName>
        <fullName evidence="4">Glycerate kinase</fullName>
        <ecNumber evidence="3">2.7.1.31</ecNumber>
    </recommendedName>
</protein>
<dbReference type="GO" id="GO:0008887">
    <property type="term" value="F:glycerate kinase activity"/>
    <property type="evidence" value="ECO:0007669"/>
    <property type="project" value="UniProtKB-EC"/>
</dbReference>
<keyword evidence="5" id="KW-0808">Transferase</keyword>
<dbReference type="Gene3D" id="3.40.1480.10">
    <property type="entry name" value="MOFRL domain"/>
    <property type="match status" value="1"/>
</dbReference>
<evidence type="ECO:0000259" key="10">
    <source>
        <dbReference type="Pfam" id="PF13660"/>
    </source>
</evidence>
<dbReference type="SUPFAM" id="SSF82544">
    <property type="entry name" value="GckA/TtuD-like"/>
    <property type="match status" value="1"/>
</dbReference>
<evidence type="ECO:0000256" key="5">
    <source>
        <dbReference type="ARBA" id="ARBA00022679"/>
    </source>
</evidence>
<dbReference type="OMA" id="GKAAWRM"/>
<evidence type="ECO:0000256" key="4">
    <source>
        <dbReference type="ARBA" id="ARBA00020720"/>
    </source>
</evidence>
<evidence type="ECO:0000259" key="9">
    <source>
        <dbReference type="Pfam" id="PF05161"/>
    </source>
</evidence>
<dbReference type="Pfam" id="PF05161">
    <property type="entry name" value="MOFRL"/>
    <property type="match status" value="1"/>
</dbReference>
<dbReference type="InterPro" id="IPR039760">
    <property type="entry name" value="MOFRL_protein"/>
</dbReference>
<dbReference type="KEGG" id="hmg:100204266"/>
<dbReference type="EMBL" id="HAAD01002732">
    <property type="protein sequence ID" value="CDG68964.1"/>
    <property type="molecule type" value="mRNA"/>
</dbReference>
<dbReference type="InterPro" id="IPR025286">
    <property type="entry name" value="MOFRL_assoc_dom"/>
</dbReference>